<keyword evidence="2" id="KW-0378">Hydrolase</keyword>
<evidence type="ECO:0000313" key="2">
    <source>
        <dbReference type="EMBL" id="HIR94024.1"/>
    </source>
</evidence>
<dbReference type="EMBL" id="DVHU01000104">
    <property type="protein sequence ID" value="HIR94024.1"/>
    <property type="molecule type" value="Genomic_DNA"/>
</dbReference>
<reference evidence="2" key="2">
    <citation type="journal article" date="2021" name="PeerJ">
        <title>Extensive microbial diversity within the chicken gut microbiome revealed by metagenomics and culture.</title>
        <authorList>
            <person name="Gilroy R."/>
            <person name="Ravi A."/>
            <person name="Getino M."/>
            <person name="Pursley I."/>
            <person name="Horton D.L."/>
            <person name="Alikhan N.F."/>
            <person name="Baker D."/>
            <person name="Gharbi K."/>
            <person name="Hall N."/>
            <person name="Watson M."/>
            <person name="Adriaenssens E.M."/>
            <person name="Foster-Nyarko E."/>
            <person name="Jarju S."/>
            <person name="Secka A."/>
            <person name="Antonio M."/>
            <person name="Oren A."/>
            <person name="Chaudhuri R.R."/>
            <person name="La Ragione R."/>
            <person name="Hildebrand F."/>
            <person name="Pallen M.J."/>
        </authorList>
    </citation>
    <scope>NUCLEOTIDE SEQUENCE</scope>
    <source>
        <strain evidence="2">ChiSxjej1B13-7041</strain>
    </source>
</reference>
<proteinExistence type="predicted"/>
<organism evidence="2 3">
    <name type="scientific">Candidatus Egerieimonas intestinavium</name>
    <dbReference type="NCBI Taxonomy" id="2840777"/>
    <lineage>
        <taxon>Bacteria</taxon>
        <taxon>Bacillati</taxon>
        <taxon>Bacillota</taxon>
        <taxon>Clostridia</taxon>
        <taxon>Lachnospirales</taxon>
        <taxon>Lachnospiraceae</taxon>
        <taxon>Lachnospiraceae incertae sedis</taxon>
        <taxon>Candidatus Egerieimonas</taxon>
    </lineage>
</organism>
<sequence length="354" mass="40724">MNEALKKLLKALSNPEEELDVIKSRQLMDLKKLDPFKRFYRTIDQKIYNGDHQVPTRIYFPSQESFETVNIEEYHRARADIDMGKMVDNTYPVLLFFHGGGFVTESVESYNRICWNMAKATGHVVVSVDYRLAPEHRFPAGLMDCYAVAKAVFQDQTILQVKPEHITVIGDSAGGNLAAAVCQMARDRGDFHPRRQILIYPCLNSDYSDGSPYASVRENGQDYLLTQRDMMDYLDLYQSSPADRENPYFAPLEARDYRDLPRTLVLTGEFDPLRDEGEEYARRIRRAGGEASSRRIADGVHGFLMMPLRYPAVRELYEQINEFLKEVSAGVSDTEEQMEKFGKYGQDFPGYQQR</sequence>
<dbReference type="PANTHER" id="PTHR23025">
    <property type="entry name" value="TRIACYLGLYCEROL LIPASE"/>
    <property type="match status" value="1"/>
</dbReference>
<dbReference type="InterPro" id="IPR013094">
    <property type="entry name" value="AB_hydrolase_3"/>
</dbReference>
<dbReference type="SUPFAM" id="SSF53474">
    <property type="entry name" value="alpha/beta-Hydrolases"/>
    <property type="match status" value="1"/>
</dbReference>
<dbReference type="Pfam" id="PF07859">
    <property type="entry name" value="Abhydrolase_3"/>
    <property type="match status" value="1"/>
</dbReference>
<gene>
    <name evidence="2" type="ORF">IAB98_11465</name>
</gene>
<dbReference type="Gene3D" id="3.40.50.1820">
    <property type="entry name" value="alpha/beta hydrolase"/>
    <property type="match status" value="1"/>
</dbReference>
<dbReference type="GO" id="GO:0019433">
    <property type="term" value="P:triglyceride catabolic process"/>
    <property type="evidence" value="ECO:0007669"/>
    <property type="project" value="TreeGrafter"/>
</dbReference>
<comment type="caution">
    <text evidence="2">The sequence shown here is derived from an EMBL/GenBank/DDBJ whole genome shotgun (WGS) entry which is preliminary data.</text>
</comment>
<dbReference type="AlphaFoldDB" id="A0A9D1ELZ0"/>
<protein>
    <submittedName>
        <fullName evidence="2">Alpha/beta hydrolase</fullName>
    </submittedName>
</protein>
<evidence type="ECO:0000313" key="3">
    <source>
        <dbReference type="Proteomes" id="UP000886841"/>
    </source>
</evidence>
<reference evidence="2" key="1">
    <citation type="submission" date="2020-10" db="EMBL/GenBank/DDBJ databases">
        <authorList>
            <person name="Gilroy R."/>
        </authorList>
    </citation>
    <scope>NUCLEOTIDE SEQUENCE</scope>
    <source>
        <strain evidence="2">ChiSxjej1B13-7041</strain>
    </source>
</reference>
<dbReference type="InterPro" id="IPR029058">
    <property type="entry name" value="AB_hydrolase_fold"/>
</dbReference>
<feature type="domain" description="Alpha/beta hydrolase fold-3" evidence="1">
    <location>
        <begin position="94"/>
        <end position="304"/>
    </location>
</feature>
<dbReference type="GO" id="GO:0004806">
    <property type="term" value="F:triacylglycerol lipase activity"/>
    <property type="evidence" value="ECO:0007669"/>
    <property type="project" value="TreeGrafter"/>
</dbReference>
<dbReference type="Proteomes" id="UP000886841">
    <property type="component" value="Unassembled WGS sequence"/>
</dbReference>
<accession>A0A9D1ELZ0</accession>
<dbReference type="PANTHER" id="PTHR23025:SF4">
    <property type="entry name" value="ALPHA_BETA HYDROLASE FOLD-3 DOMAIN-CONTAINING PROTEIN"/>
    <property type="match status" value="1"/>
</dbReference>
<dbReference type="GO" id="GO:0004771">
    <property type="term" value="F:sterol ester esterase activity"/>
    <property type="evidence" value="ECO:0007669"/>
    <property type="project" value="TreeGrafter"/>
</dbReference>
<name>A0A9D1ELZ0_9FIRM</name>
<dbReference type="GO" id="GO:0005829">
    <property type="term" value="C:cytosol"/>
    <property type="evidence" value="ECO:0007669"/>
    <property type="project" value="TreeGrafter"/>
</dbReference>
<evidence type="ECO:0000259" key="1">
    <source>
        <dbReference type="Pfam" id="PF07859"/>
    </source>
</evidence>